<dbReference type="GO" id="GO:0005634">
    <property type="term" value="C:nucleus"/>
    <property type="evidence" value="ECO:0007669"/>
    <property type="project" value="UniProtKB-SubCell"/>
</dbReference>
<dbReference type="Gene3D" id="2.60.40.790">
    <property type="match status" value="1"/>
</dbReference>
<evidence type="ECO:0000313" key="7">
    <source>
        <dbReference type="EnsemblMetazoa" id="AEPI011518-PA"/>
    </source>
</evidence>
<reference evidence="7" key="2">
    <citation type="submission" date="2020-05" db="UniProtKB">
        <authorList>
            <consortium name="EnsemblMetazoa"/>
        </authorList>
    </citation>
    <scope>IDENTIFICATION</scope>
    <source>
        <strain evidence="7">Epiroticus2</strain>
    </source>
</reference>
<organism evidence="7 8">
    <name type="scientific">Anopheles epiroticus</name>
    <dbReference type="NCBI Taxonomy" id="199890"/>
    <lineage>
        <taxon>Eukaryota</taxon>
        <taxon>Metazoa</taxon>
        <taxon>Ecdysozoa</taxon>
        <taxon>Arthropoda</taxon>
        <taxon>Hexapoda</taxon>
        <taxon>Insecta</taxon>
        <taxon>Pterygota</taxon>
        <taxon>Neoptera</taxon>
        <taxon>Endopterygota</taxon>
        <taxon>Diptera</taxon>
        <taxon>Nematocera</taxon>
        <taxon>Culicoidea</taxon>
        <taxon>Culicidae</taxon>
        <taxon>Anophelinae</taxon>
        <taxon>Anopheles</taxon>
    </lineage>
</organism>
<dbReference type="Pfam" id="PF04969">
    <property type="entry name" value="CS"/>
    <property type="match status" value="1"/>
</dbReference>
<dbReference type="CDD" id="cd06467">
    <property type="entry name" value="p23_NUDC_like"/>
    <property type="match status" value="1"/>
</dbReference>
<accession>A0A182PX31</accession>
<reference evidence="8" key="1">
    <citation type="submission" date="2013-03" db="EMBL/GenBank/DDBJ databases">
        <title>The Genome Sequence of Anopheles epiroticus epiroticus2.</title>
        <authorList>
            <consortium name="The Broad Institute Genomics Platform"/>
            <person name="Neafsey D.E."/>
            <person name="Howell P."/>
            <person name="Walker B."/>
            <person name="Young S.K."/>
            <person name="Zeng Q."/>
            <person name="Gargeya S."/>
            <person name="Fitzgerald M."/>
            <person name="Haas B."/>
            <person name="Abouelleil A."/>
            <person name="Allen A.W."/>
            <person name="Alvarado L."/>
            <person name="Arachchi H.M."/>
            <person name="Berlin A.M."/>
            <person name="Chapman S.B."/>
            <person name="Gainer-Dewar J."/>
            <person name="Goldberg J."/>
            <person name="Griggs A."/>
            <person name="Gujja S."/>
            <person name="Hansen M."/>
            <person name="Howarth C."/>
            <person name="Imamovic A."/>
            <person name="Ireland A."/>
            <person name="Larimer J."/>
            <person name="McCowan C."/>
            <person name="Murphy C."/>
            <person name="Pearson M."/>
            <person name="Poon T.W."/>
            <person name="Priest M."/>
            <person name="Roberts A."/>
            <person name="Saif S."/>
            <person name="Shea T."/>
            <person name="Sisk P."/>
            <person name="Sykes S."/>
            <person name="Wortman J."/>
            <person name="Nusbaum C."/>
            <person name="Birren B."/>
        </authorList>
    </citation>
    <scope>NUCLEOTIDE SEQUENCE [LARGE SCALE GENOMIC DNA]</scope>
    <source>
        <strain evidence="8">Epiroticus2</strain>
    </source>
</reference>
<protein>
    <recommendedName>
        <fullName evidence="3">NudC domain-containing protein 1</fullName>
    </recommendedName>
</protein>
<dbReference type="PANTHER" id="PTHR21664">
    <property type="entry name" value="CHRONIC MYELOGENOUS LEUKEMIA TUMOR ANTIGEN 66"/>
    <property type="match status" value="1"/>
</dbReference>
<dbReference type="AlphaFoldDB" id="A0A182PX31"/>
<comment type="subcellular location">
    <subcellularLocation>
        <location evidence="2">Cytoplasm</location>
    </subcellularLocation>
    <subcellularLocation>
        <location evidence="1">Nucleus</location>
    </subcellularLocation>
</comment>
<dbReference type="PROSITE" id="PS51203">
    <property type="entry name" value="CS"/>
    <property type="match status" value="1"/>
</dbReference>
<dbReference type="PANTHER" id="PTHR21664:SF1">
    <property type="entry name" value="NUDC DOMAIN-CONTAINING PROTEIN 1"/>
    <property type="match status" value="1"/>
</dbReference>
<dbReference type="EnsemblMetazoa" id="AEPI011518-RA">
    <property type="protein sequence ID" value="AEPI011518-PA"/>
    <property type="gene ID" value="AEPI011518"/>
</dbReference>
<dbReference type="InterPro" id="IPR037895">
    <property type="entry name" value="NUDCD1"/>
</dbReference>
<sequence>MPHIELRPDQKLLKPNFDGYKLSLESIPTHSMAFSSSNRPHRIDSQQEAKTKSLVHWHTLELQQAEKHIWTLCASRTLSSNGYPRYCVLDSYATAVLVASDQPFHFVYDSERPIAVPEQKLKQARKAGPLCWERFPFRWTQTVDEVNVTFDKEPYVHYRVINEPSSGTTEPSLKVYANDAIVIDETRLFARIDHDCTTWAMDRKLLDITMRKQQAGVLWPFIFPGGPVETVPEGDDSGSPTIADLPPAPNLNAPLEPCDFASGIDTYYTLERLSVVSHSVTHTILLGNEPPLFEVTLRAGLPATFAVRHDVDACLWQLQPVPYGADDCRVQHEGTLHAFGYIQASKRQQKYLGCAPSLSE</sequence>
<dbReference type="GO" id="GO:0005737">
    <property type="term" value="C:cytoplasm"/>
    <property type="evidence" value="ECO:0007669"/>
    <property type="project" value="UniProtKB-SubCell"/>
</dbReference>
<evidence type="ECO:0000313" key="8">
    <source>
        <dbReference type="Proteomes" id="UP000075885"/>
    </source>
</evidence>
<proteinExistence type="predicted"/>
<name>A0A182PX31_9DIPT</name>
<dbReference type="InterPro" id="IPR007052">
    <property type="entry name" value="CS_dom"/>
</dbReference>
<dbReference type="InterPro" id="IPR008978">
    <property type="entry name" value="HSP20-like_chaperone"/>
</dbReference>
<evidence type="ECO:0000256" key="2">
    <source>
        <dbReference type="ARBA" id="ARBA00004496"/>
    </source>
</evidence>
<dbReference type="VEuPathDB" id="VectorBase:AEPI011518"/>
<dbReference type="STRING" id="199890.A0A182PX31"/>
<evidence type="ECO:0000256" key="4">
    <source>
        <dbReference type="ARBA" id="ARBA00022490"/>
    </source>
</evidence>
<dbReference type="Proteomes" id="UP000075885">
    <property type="component" value="Unassembled WGS sequence"/>
</dbReference>
<evidence type="ECO:0000256" key="3">
    <source>
        <dbReference type="ARBA" id="ARBA00018915"/>
    </source>
</evidence>
<feature type="domain" description="CS" evidence="6">
    <location>
        <begin position="132"/>
        <end position="223"/>
    </location>
</feature>
<keyword evidence="4" id="KW-0963">Cytoplasm</keyword>
<evidence type="ECO:0000259" key="6">
    <source>
        <dbReference type="PROSITE" id="PS51203"/>
    </source>
</evidence>
<keyword evidence="5" id="KW-0539">Nucleus</keyword>
<keyword evidence="8" id="KW-1185">Reference proteome</keyword>
<dbReference type="SUPFAM" id="SSF49764">
    <property type="entry name" value="HSP20-like chaperones"/>
    <property type="match status" value="1"/>
</dbReference>
<evidence type="ECO:0000256" key="1">
    <source>
        <dbReference type="ARBA" id="ARBA00004123"/>
    </source>
</evidence>
<evidence type="ECO:0000256" key="5">
    <source>
        <dbReference type="ARBA" id="ARBA00023242"/>
    </source>
</evidence>